<dbReference type="InterPro" id="IPR001433">
    <property type="entry name" value="OxRdtase_FAD/NAD-bd"/>
</dbReference>
<sequence>MFTYNSRNDMTASTAAFWQIPWLKPLNDVEAWNRVLQLANRTWSLTEVRARVLSVVRECADAVSLHLKPNGRFKGFVPGQYLSLTLPCNGVLKSRSFSLSKAPARDGSLRLTIRIKHDGSVSKAAAELKAGDVVTIGQAMGEFTLPEPERGVLLLSAGSGITPMMAMLQDWAGRGKRPDVVLVHSCRHASDWIFREELQTLVHRWPELRVHSRFSARDGRLHTDDLAALVPDYAERDTLLCGPEGFMADIAGHYRAHGLSARLKQEHFQAFKTEIRPDAPEYRVFGADGQAAFTARNGQNLLEAAERQGLNPAHGCRRGICMTCTCRKLGGTVHNQLTDTLSGDGDEWIQLCVSTPVSDLHLEMTP</sequence>
<dbReference type="InterPro" id="IPR036010">
    <property type="entry name" value="2Fe-2S_ferredoxin-like_sf"/>
</dbReference>
<reference evidence="12" key="2">
    <citation type="submission" date="2020-09" db="EMBL/GenBank/DDBJ databases">
        <authorList>
            <person name="Sun Q."/>
            <person name="Zhou Y."/>
        </authorList>
    </citation>
    <scope>NUCLEOTIDE SEQUENCE</scope>
    <source>
        <strain evidence="12">CGMCC 1.12726</strain>
    </source>
</reference>
<keyword evidence="7" id="KW-0408">Iron</keyword>
<evidence type="ECO:0000313" key="12">
    <source>
        <dbReference type="EMBL" id="GGF87963.1"/>
    </source>
</evidence>
<dbReference type="GO" id="GO:0051537">
    <property type="term" value="F:2 iron, 2 sulfur cluster binding"/>
    <property type="evidence" value="ECO:0007669"/>
    <property type="project" value="UniProtKB-KW"/>
</dbReference>
<feature type="domain" description="2Fe-2S ferredoxin-type" evidence="10">
    <location>
        <begin position="280"/>
        <end position="366"/>
    </location>
</feature>
<dbReference type="CDD" id="cd06216">
    <property type="entry name" value="FNR_iron_sulfur_binding_2"/>
    <property type="match status" value="1"/>
</dbReference>
<evidence type="ECO:0000259" key="10">
    <source>
        <dbReference type="PROSITE" id="PS51085"/>
    </source>
</evidence>
<dbReference type="GO" id="GO:0016491">
    <property type="term" value="F:oxidoreductase activity"/>
    <property type="evidence" value="ECO:0007669"/>
    <property type="project" value="UniProtKB-KW"/>
</dbReference>
<dbReference type="PANTHER" id="PTHR47354">
    <property type="entry name" value="NADH OXIDOREDUCTASE HCR"/>
    <property type="match status" value="1"/>
</dbReference>
<comment type="caution">
    <text evidence="12">The sequence shown here is derived from an EMBL/GenBank/DDBJ whole genome shotgun (WGS) entry which is preliminary data.</text>
</comment>
<dbReference type="InterPro" id="IPR008333">
    <property type="entry name" value="Cbr1-like_FAD-bd_dom"/>
</dbReference>
<organism evidence="12 13">
    <name type="scientific">Arenimonas maotaiensis</name>
    <dbReference type="NCBI Taxonomy" id="1446479"/>
    <lineage>
        <taxon>Bacteria</taxon>
        <taxon>Pseudomonadati</taxon>
        <taxon>Pseudomonadota</taxon>
        <taxon>Gammaproteobacteria</taxon>
        <taxon>Lysobacterales</taxon>
        <taxon>Lysobacteraceae</taxon>
        <taxon>Arenimonas</taxon>
    </lineage>
</organism>
<name>A0A917CGQ9_9GAMM</name>
<dbReference type="Gene3D" id="2.40.30.10">
    <property type="entry name" value="Translation factors"/>
    <property type="match status" value="1"/>
</dbReference>
<dbReference type="CDD" id="cd00207">
    <property type="entry name" value="fer2"/>
    <property type="match status" value="1"/>
</dbReference>
<dbReference type="SUPFAM" id="SSF54292">
    <property type="entry name" value="2Fe-2S ferredoxin-like"/>
    <property type="match status" value="1"/>
</dbReference>
<evidence type="ECO:0000256" key="1">
    <source>
        <dbReference type="ARBA" id="ARBA00001974"/>
    </source>
</evidence>
<keyword evidence="13" id="KW-1185">Reference proteome</keyword>
<dbReference type="PANTHER" id="PTHR47354:SF6">
    <property type="entry name" value="NADH OXIDOREDUCTASE HCR"/>
    <property type="match status" value="1"/>
</dbReference>
<keyword evidence="2" id="KW-0285">Flavoprotein</keyword>
<accession>A0A917CGQ9</accession>
<reference evidence="12" key="1">
    <citation type="journal article" date="2014" name="Int. J. Syst. Evol. Microbiol.">
        <title>Complete genome sequence of Corynebacterium casei LMG S-19264T (=DSM 44701T), isolated from a smear-ripened cheese.</title>
        <authorList>
            <consortium name="US DOE Joint Genome Institute (JGI-PGF)"/>
            <person name="Walter F."/>
            <person name="Albersmeier A."/>
            <person name="Kalinowski J."/>
            <person name="Ruckert C."/>
        </authorList>
    </citation>
    <scope>NUCLEOTIDE SEQUENCE</scope>
    <source>
        <strain evidence="12">CGMCC 1.12726</strain>
    </source>
</reference>
<evidence type="ECO:0000256" key="9">
    <source>
        <dbReference type="ARBA" id="ARBA00061434"/>
    </source>
</evidence>
<dbReference type="Pfam" id="PF00970">
    <property type="entry name" value="FAD_binding_6"/>
    <property type="match status" value="1"/>
</dbReference>
<dbReference type="AlphaFoldDB" id="A0A917CGQ9"/>
<keyword evidence="3" id="KW-0001">2Fe-2S</keyword>
<dbReference type="Proteomes" id="UP000632858">
    <property type="component" value="Unassembled WGS sequence"/>
</dbReference>
<dbReference type="SUPFAM" id="SSF52343">
    <property type="entry name" value="Ferredoxin reductase-like, C-terminal NADP-linked domain"/>
    <property type="match status" value="1"/>
</dbReference>
<dbReference type="Pfam" id="PF00175">
    <property type="entry name" value="NAD_binding_1"/>
    <property type="match status" value="1"/>
</dbReference>
<proteinExistence type="inferred from homology"/>
<keyword evidence="8" id="KW-0411">Iron-sulfur</keyword>
<dbReference type="Pfam" id="PF00111">
    <property type="entry name" value="Fer2"/>
    <property type="match status" value="1"/>
</dbReference>
<dbReference type="PRINTS" id="PR00410">
    <property type="entry name" value="PHEHYDRXLASE"/>
</dbReference>
<dbReference type="InterPro" id="IPR012675">
    <property type="entry name" value="Beta-grasp_dom_sf"/>
</dbReference>
<gene>
    <name evidence="12" type="ORF">GCM10010960_07360</name>
</gene>
<evidence type="ECO:0000259" key="11">
    <source>
        <dbReference type="PROSITE" id="PS51384"/>
    </source>
</evidence>
<comment type="cofactor">
    <cofactor evidence="1">
        <name>FAD</name>
        <dbReference type="ChEBI" id="CHEBI:57692"/>
    </cofactor>
</comment>
<dbReference type="GO" id="GO:0046872">
    <property type="term" value="F:metal ion binding"/>
    <property type="evidence" value="ECO:0007669"/>
    <property type="project" value="UniProtKB-KW"/>
</dbReference>
<comment type="similarity">
    <text evidence="9">In the N-terminal section; belongs to the FAD-binding oxidoreductase type 6 family.</text>
</comment>
<dbReference type="InterPro" id="IPR050415">
    <property type="entry name" value="MRET"/>
</dbReference>
<evidence type="ECO:0000256" key="6">
    <source>
        <dbReference type="ARBA" id="ARBA00023002"/>
    </source>
</evidence>
<feature type="domain" description="FAD-binding FR-type" evidence="11">
    <location>
        <begin position="45"/>
        <end position="146"/>
    </location>
</feature>
<dbReference type="InterPro" id="IPR001041">
    <property type="entry name" value="2Fe-2S_ferredoxin-type"/>
</dbReference>
<keyword evidence="4" id="KW-0479">Metal-binding</keyword>
<evidence type="ECO:0000256" key="2">
    <source>
        <dbReference type="ARBA" id="ARBA00022630"/>
    </source>
</evidence>
<evidence type="ECO:0000256" key="5">
    <source>
        <dbReference type="ARBA" id="ARBA00022827"/>
    </source>
</evidence>
<keyword evidence="6" id="KW-0560">Oxidoreductase</keyword>
<keyword evidence="5" id="KW-0274">FAD</keyword>
<evidence type="ECO:0000256" key="7">
    <source>
        <dbReference type="ARBA" id="ARBA00023004"/>
    </source>
</evidence>
<dbReference type="EMBL" id="BMFO01000001">
    <property type="protein sequence ID" value="GGF87963.1"/>
    <property type="molecule type" value="Genomic_DNA"/>
</dbReference>
<protein>
    <submittedName>
        <fullName evidence="12">Oxidoreductase</fullName>
    </submittedName>
</protein>
<dbReference type="InterPro" id="IPR039261">
    <property type="entry name" value="FNR_nucleotide-bd"/>
</dbReference>
<evidence type="ECO:0000256" key="3">
    <source>
        <dbReference type="ARBA" id="ARBA00022714"/>
    </source>
</evidence>
<evidence type="ECO:0000256" key="8">
    <source>
        <dbReference type="ARBA" id="ARBA00023014"/>
    </source>
</evidence>
<dbReference type="PROSITE" id="PS51085">
    <property type="entry name" value="2FE2S_FER_2"/>
    <property type="match status" value="1"/>
</dbReference>
<dbReference type="Gene3D" id="3.10.20.30">
    <property type="match status" value="1"/>
</dbReference>
<dbReference type="SUPFAM" id="SSF63380">
    <property type="entry name" value="Riboflavin synthase domain-like"/>
    <property type="match status" value="1"/>
</dbReference>
<dbReference type="InterPro" id="IPR017938">
    <property type="entry name" value="Riboflavin_synthase-like_b-brl"/>
</dbReference>
<dbReference type="PROSITE" id="PS51384">
    <property type="entry name" value="FAD_FR"/>
    <property type="match status" value="1"/>
</dbReference>
<evidence type="ECO:0000313" key="13">
    <source>
        <dbReference type="Proteomes" id="UP000632858"/>
    </source>
</evidence>
<dbReference type="InterPro" id="IPR017927">
    <property type="entry name" value="FAD-bd_FR_type"/>
</dbReference>
<dbReference type="Gene3D" id="3.40.50.80">
    <property type="entry name" value="Nucleotide-binding domain of ferredoxin-NADP reductase (FNR) module"/>
    <property type="match status" value="1"/>
</dbReference>
<evidence type="ECO:0000256" key="4">
    <source>
        <dbReference type="ARBA" id="ARBA00022723"/>
    </source>
</evidence>